<evidence type="ECO:0000313" key="2">
    <source>
        <dbReference type="Proteomes" id="UP001597452"/>
    </source>
</evidence>
<protein>
    <submittedName>
        <fullName evidence="1">M20/M25/M40 family metallo-hydrolase</fullName>
    </submittedName>
</protein>
<organism evidence="1 2">
    <name type="scientific">Piscibacillus salipiscarius</name>
    <dbReference type="NCBI Taxonomy" id="299480"/>
    <lineage>
        <taxon>Bacteria</taxon>
        <taxon>Bacillati</taxon>
        <taxon>Bacillota</taxon>
        <taxon>Bacilli</taxon>
        <taxon>Bacillales</taxon>
        <taxon>Bacillaceae</taxon>
        <taxon>Piscibacillus</taxon>
    </lineage>
</organism>
<dbReference type="SUPFAM" id="SSF53187">
    <property type="entry name" value="Zn-dependent exopeptidases"/>
    <property type="match status" value="1"/>
</dbReference>
<dbReference type="InterPro" id="IPR050072">
    <property type="entry name" value="Peptidase_M20A"/>
</dbReference>
<dbReference type="RefSeq" id="WP_377330431.1">
    <property type="nucleotide sequence ID" value="NZ_JBHUMZ010000053.1"/>
</dbReference>
<dbReference type="InterPro" id="IPR012166">
    <property type="entry name" value="Uncharacterised_RocB"/>
</dbReference>
<dbReference type="InterPro" id="IPR002933">
    <property type="entry name" value="Peptidase_M20"/>
</dbReference>
<comment type="caution">
    <text evidence="1">The sequence shown here is derived from an EMBL/GenBank/DDBJ whole genome shotgun (WGS) entry which is preliminary data.</text>
</comment>
<dbReference type="PIRSF" id="PIRSF010386">
    <property type="entry name" value="RocB"/>
    <property type="match status" value="1"/>
</dbReference>
<gene>
    <name evidence="1" type="ORF">ACFSW4_15525</name>
</gene>
<evidence type="ECO:0000313" key="1">
    <source>
        <dbReference type="EMBL" id="MFD2640279.1"/>
    </source>
</evidence>
<dbReference type="Pfam" id="PF01546">
    <property type="entry name" value="Peptidase_M20"/>
    <property type="match status" value="1"/>
</dbReference>
<dbReference type="Gene3D" id="3.40.630.10">
    <property type="entry name" value="Zn peptidases"/>
    <property type="match status" value="1"/>
</dbReference>
<proteinExistence type="predicted"/>
<dbReference type="EMBL" id="JBHUMZ010000053">
    <property type="protein sequence ID" value="MFD2640279.1"/>
    <property type="molecule type" value="Genomic_DNA"/>
</dbReference>
<dbReference type="PANTHER" id="PTHR43808:SF27">
    <property type="entry name" value="PROTEIN ROCB"/>
    <property type="match status" value="1"/>
</dbReference>
<reference evidence="2" key="1">
    <citation type="journal article" date="2019" name="Int. J. Syst. Evol. Microbiol.">
        <title>The Global Catalogue of Microorganisms (GCM) 10K type strain sequencing project: providing services to taxonomists for standard genome sequencing and annotation.</title>
        <authorList>
            <consortium name="The Broad Institute Genomics Platform"/>
            <consortium name="The Broad Institute Genome Sequencing Center for Infectious Disease"/>
            <person name="Wu L."/>
            <person name="Ma J."/>
        </authorList>
    </citation>
    <scope>NUCLEOTIDE SEQUENCE [LARGE SCALE GENOMIC DNA]</scope>
    <source>
        <strain evidence="2">TISTR 1571</strain>
    </source>
</reference>
<sequence length="535" mass="61663">MKWQTREELRSLLINLVGFDSITGHKGEVHLIEYVEQELKALNYFKENPELVQTDLLDDGRKLLTALVKAQKPTKKTIILLSHIDVVGIDDYGSFKDLAFNPDELTQHFRTYHEELPNDAKIDLQSSEEWLFGRGIMDMKAGSTLHLSMLERAINEQWDGNILLLLVPDEEVNSAGMLKARETLNWLKQTEDLEYILCINSEPMFRQFLQDQQKYLYTGSLGKALPGFFCYGKESHVGEPFNGLNANLMLSYLNINLELNHSLSERVGEEVTPPPISLMNRDLKEHYSVQTPLTAVSMYNVLLMRQAIPTLTKQLMDVMKRTKVQVETHVKQQAEANGYQVNFDIKLLDYHTLYEEAVKRHGKELVNKRREELLKSRVHGDRDFNTLLVQDLAFLCKDLAPMMILFYSPPYYPAVSSEHNLLVSKVANRVSQVLKDQYSYEVKTLNYFNGISDLSYIGYDSNKESNLKELYRQMPLNEKEGLLKYLEEDIDVPSINIGPVGKDPHQWTERLNIDYSLEQLPNVLADAIKFSFKKA</sequence>
<dbReference type="PANTHER" id="PTHR43808">
    <property type="entry name" value="ACETYLORNITHINE DEACETYLASE"/>
    <property type="match status" value="1"/>
</dbReference>
<dbReference type="Proteomes" id="UP001597452">
    <property type="component" value="Unassembled WGS sequence"/>
</dbReference>
<name>A0ABW5QE50_9BACI</name>
<accession>A0ABW5QE50</accession>
<keyword evidence="2" id="KW-1185">Reference proteome</keyword>